<sequence length="368" mass="40960">MSPRPVVTIGRGFAQLPPVLHTIAEPKQRNYASYFSHAPTTGLFMITLQNFLAPDPAICTESQLYHREAGTVGLSYDSGTYVIPRSSRLSFDTYFNLFNLDSWRHCQLDGLFVELSGQGEVELQITHAAPGHSYEVIHRQVTTLQSDAPYQLDLSHLLETAHGVVFVSLTAIGDRVVLERARFATRSLPERVLPELTVSITTFRRETAVRATVERLEAFLEEFPFADHIRVQVVDNGESANIQPSSHVTPYPNRNLGGAGGFARGLLEAEEAGASHCLFMDDDASFHMENIARTYMVLALARDPKTAIAGAMINSQDKWALWENGAWFDGVCHPIANGTDLRNHRALIQMQFDSVAPQPDTLYGGWWF</sequence>
<reference evidence="1 2" key="1">
    <citation type="submission" date="2019-10" db="EMBL/GenBank/DDBJ databases">
        <title>Epibacterium sp. nov., isolated from seawater.</title>
        <authorList>
            <person name="Zhang X."/>
            <person name="Li N."/>
        </authorList>
    </citation>
    <scope>NUCLEOTIDE SEQUENCE [LARGE SCALE GENOMIC DNA]</scope>
    <source>
        <strain evidence="1 2">SM1969</strain>
    </source>
</reference>
<dbReference type="Gene3D" id="3.90.550.60">
    <property type="match status" value="1"/>
</dbReference>
<evidence type="ECO:0000313" key="1">
    <source>
        <dbReference type="EMBL" id="MQY44178.1"/>
    </source>
</evidence>
<protein>
    <submittedName>
        <fullName evidence="1">Glycosyltransferase</fullName>
    </submittedName>
</protein>
<dbReference type="EMBL" id="WIXK01000011">
    <property type="protein sequence ID" value="MQY44178.1"/>
    <property type="molecule type" value="Genomic_DNA"/>
</dbReference>
<name>A0A844AX80_9RHOB</name>
<evidence type="ECO:0000313" key="2">
    <source>
        <dbReference type="Proteomes" id="UP000436694"/>
    </source>
</evidence>
<proteinExistence type="predicted"/>
<keyword evidence="1" id="KW-0808">Transferase</keyword>
<feature type="non-terminal residue" evidence="1">
    <location>
        <position position="368"/>
    </location>
</feature>
<dbReference type="InterPro" id="IPR029044">
    <property type="entry name" value="Nucleotide-diphossugar_trans"/>
</dbReference>
<keyword evidence="2" id="KW-1185">Reference proteome</keyword>
<dbReference type="SUPFAM" id="SSF53448">
    <property type="entry name" value="Nucleotide-diphospho-sugar transferases"/>
    <property type="match status" value="1"/>
</dbReference>
<gene>
    <name evidence="1" type="ORF">GG681_16145</name>
</gene>
<comment type="caution">
    <text evidence="1">The sequence shown here is derived from an EMBL/GenBank/DDBJ whole genome shotgun (WGS) entry which is preliminary data.</text>
</comment>
<dbReference type="AlphaFoldDB" id="A0A844AX80"/>
<dbReference type="GO" id="GO:0016740">
    <property type="term" value="F:transferase activity"/>
    <property type="evidence" value="ECO:0007669"/>
    <property type="project" value="UniProtKB-KW"/>
</dbReference>
<accession>A0A844AX80</accession>
<organism evidence="1 2">
    <name type="scientific">Tritonibacter aquimaris</name>
    <dbReference type="NCBI Taxonomy" id="2663379"/>
    <lineage>
        <taxon>Bacteria</taxon>
        <taxon>Pseudomonadati</taxon>
        <taxon>Pseudomonadota</taxon>
        <taxon>Alphaproteobacteria</taxon>
        <taxon>Rhodobacterales</taxon>
        <taxon>Paracoccaceae</taxon>
        <taxon>Tritonibacter</taxon>
    </lineage>
</organism>
<dbReference type="Proteomes" id="UP000436694">
    <property type="component" value="Unassembled WGS sequence"/>
</dbReference>